<evidence type="ECO:0000256" key="3">
    <source>
        <dbReference type="ARBA" id="ARBA00023163"/>
    </source>
</evidence>
<keyword evidence="2 5" id="KW-0238">DNA-binding</keyword>
<dbReference type="SUPFAM" id="SSF53822">
    <property type="entry name" value="Periplasmic binding protein-like I"/>
    <property type="match status" value="1"/>
</dbReference>
<dbReference type="EMBL" id="JAGFOA010000001">
    <property type="protein sequence ID" value="MBO3662670.1"/>
    <property type="molecule type" value="Genomic_DNA"/>
</dbReference>
<name>A0A939TPR1_9MICO</name>
<accession>A0A939TPR1</accession>
<sequence length="331" mass="34858">MSMPTSRDVARLAGVSQTTVSYVLNGRGNVSDATRERVLGIAAEIGYRPNQAARSMRTRRSGRIAVIMGAGIESHMQLLAGASEVAQQAGYAAESHHIDGTPDDRGERVLDLAASGQYEGILTIAPVPDELAAPVGSDCVIVPAATFDAELHSMGPLADATLIGTFVETLAAAGHRTFVHIAGPDDYVSARARAAAYTEAVERLGLRSLGLIGGSWGAETGRRAILDLPAQDETIAVIAGNDDLAIGVLRGAAERGWSLPDDLVVTGWDNHEFGAYTTPAITTVAMDFREAGRRAMRRLVAALGHTTPPPEEQGLMRIVWRESTGELPTAG</sequence>
<dbReference type="Gene3D" id="1.10.260.40">
    <property type="entry name" value="lambda repressor-like DNA-binding domains"/>
    <property type="match status" value="1"/>
</dbReference>
<keyword evidence="3" id="KW-0804">Transcription</keyword>
<dbReference type="InterPro" id="IPR028082">
    <property type="entry name" value="Peripla_BP_I"/>
</dbReference>
<evidence type="ECO:0000313" key="6">
    <source>
        <dbReference type="Proteomes" id="UP000680132"/>
    </source>
</evidence>
<comment type="caution">
    <text evidence="5">The sequence shown here is derived from an EMBL/GenBank/DDBJ whole genome shotgun (WGS) entry which is preliminary data.</text>
</comment>
<evidence type="ECO:0000259" key="4">
    <source>
        <dbReference type="PROSITE" id="PS50932"/>
    </source>
</evidence>
<dbReference type="AlphaFoldDB" id="A0A939TPR1"/>
<proteinExistence type="predicted"/>
<dbReference type="InterPro" id="IPR010982">
    <property type="entry name" value="Lambda_DNA-bd_dom_sf"/>
</dbReference>
<dbReference type="SMART" id="SM00354">
    <property type="entry name" value="HTH_LACI"/>
    <property type="match status" value="1"/>
</dbReference>
<dbReference type="GO" id="GO:0003700">
    <property type="term" value="F:DNA-binding transcription factor activity"/>
    <property type="evidence" value="ECO:0007669"/>
    <property type="project" value="TreeGrafter"/>
</dbReference>
<dbReference type="SUPFAM" id="SSF47413">
    <property type="entry name" value="lambda repressor-like DNA-binding domains"/>
    <property type="match status" value="1"/>
</dbReference>
<dbReference type="InterPro" id="IPR046335">
    <property type="entry name" value="LacI/GalR-like_sensor"/>
</dbReference>
<evidence type="ECO:0000256" key="1">
    <source>
        <dbReference type="ARBA" id="ARBA00023015"/>
    </source>
</evidence>
<dbReference type="Pfam" id="PF13377">
    <property type="entry name" value="Peripla_BP_3"/>
    <property type="match status" value="1"/>
</dbReference>
<dbReference type="PANTHER" id="PTHR30146:SF109">
    <property type="entry name" value="HTH-TYPE TRANSCRIPTIONAL REGULATOR GALS"/>
    <property type="match status" value="1"/>
</dbReference>
<keyword evidence="6" id="KW-1185">Reference proteome</keyword>
<dbReference type="PROSITE" id="PS50932">
    <property type="entry name" value="HTH_LACI_2"/>
    <property type="match status" value="1"/>
</dbReference>
<protein>
    <submittedName>
        <fullName evidence="5">LacI family DNA-binding transcriptional regulator</fullName>
    </submittedName>
</protein>
<reference evidence="5" key="1">
    <citation type="submission" date="2021-03" db="EMBL/GenBank/DDBJ databases">
        <title>Microbacterium sp. nov., a novel actinobacterium isolated from cow dung.</title>
        <authorList>
            <person name="Zhang L."/>
        </authorList>
    </citation>
    <scope>NUCLEOTIDE SEQUENCE</scope>
    <source>
        <strain evidence="5">NEAU-LLB</strain>
    </source>
</reference>
<evidence type="ECO:0000313" key="5">
    <source>
        <dbReference type="EMBL" id="MBO3662670.1"/>
    </source>
</evidence>
<organism evidence="5 6">
    <name type="scientific">Microbacterium stercoris</name>
    <dbReference type="NCBI Taxonomy" id="2820289"/>
    <lineage>
        <taxon>Bacteria</taxon>
        <taxon>Bacillati</taxon>
        <taxon>Actinomycetota</taxon>
        <taxon>Actinomycetes</taxon>
        <taxon>Micrococcales</taxon>
        <taxon>Microbacteriaceae</taxon>
        <taxon>Microbacterium</taxon>
    </lineage>
</organism>
<dbReference type="InterPro" id="IPR000843">
    <property type="entry name" value="HTH_LacI"/>
</dbReference>
<dbReference type="RefSeq" id="WP_208500324.1">
    <property type="nucleotide sequence ID" value="NZ_JAGFOA010000001.1"/>
</dbReference>
<dbReference type="Gene3D" id="3.40.50.2300">
    <property type="match status" value="2"/>
</dbReference>
<dbReference type="CDD" id="cd01392">
    <property type="entry name" value="HTH_LacI"/>
    <property type="match status" value="1"/>
</dbReference>
<gene>
    <name evidence="5" type="ORF">J5V96_03990</name>
</gene>
<keyword evidence="1" id="KW-0805">Transcription regulation</keyword>
<dbReference type="Pfam" id="PF00356">
    <property type="entry name" value="LacI"/>
    <property type="match status" value="1"/>
</dbReference>
<dbReference type="GO" id="GO:0000976">
    <property type="term" value="F:transcription cis-regulatory region binding"/>
    <property type="evidence" value="ECO:0007669"/>
    <property type="project" value="TreeGrafter"/>
</dbReference>
<feature type="domain" description="HTH lacI-type" evidence="4">
    <location>
        <begin position="4"/>
        <end position="58"/>
    </location>
</feature>
<evidence type="ECO:0000256" key="2">
    <source>
        <dbReference type="ARBA" id="ARBA00023125"/>
    </source>
</evidence>
<dbReference type="Proteomes" id="UP000680132">
    <property type="component" value="Unassembled WGS sequence"/>
</dbReference>
<dbReference type="PANTHER" id="PTHR30146">
    <property type="entry name" value="LACI-RELATED TRANSCRIPTIONAL REPRESSOR"/>
    <property type="match status" value="1"/>
</dbReference>